<evidence type="ECO:0000313" key="3">
    <source>
        <dbReference type="EMBL" id="HIW93121.1"/>
    </source>
</evidence>
<evidence type="ECO:0000256" key="2">
    <source>
        <dbReference type="SAM" id="Phobius"/>
    </source>
</evidence>
<feature type="region of interest" description="Disordered" evidence="1">
    <location>
        <begin position="28"/>
        <end position="75"/>
    </location>
</feature>
<keyword evidence="2" id="KW-1133">Transmembrane helix</keyword>
<gene>
    <name evidence="3" type="ORF">H9868_01130</name>
</gene>
<reference evidence="3" key="2">
    <citation type="submission" date="2021-04" db="EMBL/GenBank/DDBJ databases">
        <authorList>
            <person name="Gilroy R."/>
        </authorList>
    </citation>
    <scope>NUCLEOTIDE SEQUENCE</scope>
    <source>
        <strain evidence="3">ChiGjej6B6-1540</strain>
    </source>
</reference>
<dbReference type="AlphaFoldDB" id="A0A9D1UNI2"/>
<protein>
    <recommendedName>
        <fullName evidence="5">Rubredoxin-like domain-containing protein</fullName>
    </recommendedName>
</protein>
<reference evidence="3" key="1">
    <citation type="journal article" date="2021" name="PeerJ">
        <title>Extensive microbial diversity within the chicken gut microbiome revealed by metagenomics and culture.</title>
        <authorList>
            <person name="Gilroy R."/>
            <person name="Ravi A."/>
            <person name="Getino M."/>
            <person name="Pursley I."/>
            <person name="Horton D.L."/>
            <person name="Alikhan N.F."/>
            <person name="Baker D."/>
            <person name="Gharbi K."/>
            <person name="Hall N."/>
            <person name="Watson M."/>
            <person name="Adriaenssens E.M."/>
            <person name="Foster-Nyarko E."/>
            <person name="Jarju S."/>
            <person name="Secka A."/>
            <person name="Antonio M."/>
            <person name="Oren A."/>
            <person name="Chaudhuri R.R."/>
            <person name="La Ragione R."/>
            <person name="Hildebrand F."/>
            <person name="Pallen M.J."/>
        </authorList>
    </citation>
    <scope>NUCLEOTIDE SEQUENCE</scope>
    <source>
        <strain evidence="3">ChiGjej6B6-1540</strain>
    </source>
</reference>
<keyword evidence="2" id="KW-0472">Membrane</keyword>
<keyword evidence="2" id="KW-0812">Transmembrane</keyword>
<accession>A0A9D1UNI2</accession>
<organism evidence="3 4">
    <name type="scientific">Candidatus Flavonifractor merdipullorum</name>
    <dbReference type="NCBI Taxonomy" id="2838590"/>
    <lineage>
        <taxon>Bacteria</taxon>
        <taxon>Bacillati</taxon>
        <taxon>Bacillota</taxon>
        <taxon>Clostridia</taxon>
        <taxon>Eubacteriales</taxon>
        <taxon>Oscillospiraceae</taxon>
        <taxon>Flavonifractor</taxon>
    </lineage>
</organism>
<comment type="caution">
    <text evidence="3">The sequence shown here is derived from an EMBL/GenBank/DDBJ whole genome shotgun (WGS) entry which is preliminary data.</text>
</comment>
<evidence type="ECO:0000313" key="4">
    <source>
        <dbReference type="Proteomes" id="UP000824192"/>
    </source>
</evidence>
<dbReference type="EMBL" id="DXGA01000023">
    <property type="protein sequence ID" value="HIW93121.1"/>
    <property type="molecule type" value="Genomic_DNA"/>
</dbReference>
<evidence type="ECO:0008006" key="5">
    <source>
        <dbReference type="Google" id="ProtNLM"/>
    </source>
</evidence>
<sequence>MRLVTCSECGKHYDYDKDDFCPKCGVYNPPNRQPQRQAAPAQTGARPNRSYAAQTKRDPYAAARQHTGKQNQEKKGLSISQIVIFLVVLYFIASFFLPLFSLFF</sequence>
<feature type="transmembrane region" description="Helical" evidence="2">
    <location>
        <begin position="82"/>
        <end position="103"/>
    </location>
</feature>
<feature type="compositionally biased region" description="Low complexity" evidence="1">
    <location>
        <begin position="28"/>
        <end position="42"/>
    </location>
</feature>
<name>A0A9D1UNI2_9FIRM</name>
<proteinExistence type="predicted"/>
<evidence type="ECO:0000256" key="1">
    <source>
        <dbReference type="SAM" id="MobiDB-lite"/>
    </source>
</evidence>
<dbReference type="Proteomes" id="UP000824192">
    <property type="component" value="Unassembled WGS sequence"/>
</dbReference>